<dbReference type="GO" id="GO:0062037">
    <property type="term" value="F:D-loop DNA binding"/>
    <property type="evidence" value="ECO:0007669"/>
    <property type="project" value="Ensembl"/>
</dbReference>
<protein>
    <submittedName>
        <fullName evidence="3">RAD51 associated protein 1</fullName>
    </submittedName>
</protein>
<evidence type="ECO:0000259" key="2">
    <source>
        <dbReference type="Pfam" id="PF15696"/>
    </source>
</evidence>
<feature type="compositionally biased region" description="Basic and acidic residues" evidence="1">
    <location>
        <begin position="41"/>
        <end position="51"/>
    </location>
</feature>
<dbReference type="PANTHER" id="PTHR15361">
    <property type="entry name" value="RAD51/NUKS-INTERACTING PROTEIN"/>
    <property type="match status" value="1"/>
</dbReference>
<dbReference type="Proteomes" id="UP000694385">
    <property type="component" value="Unassembled WGS sequence"/>
</dbReference>
<dbReference type="GO" id="GO:0000785">
    <property type="term" value="C:chromatin"/>
    <property type="evidence" value="ECO:0007669"/>
    <property type="project" value="Ensembl"/>
</dbReference>
<dbReference type="InterPro" id="IPR031419">
    <property type="entry name" value="RAD51_interact"/>
</dbReference>
<feature type="domain" description="RAD51 interacting motif" evidence="2">
    <location>
        <begin position="286"/>
        <end position="324"/>
    </location>
</feature>
<dbReference type="GO" id="GO:0003690">
    <property type="term" value="F:double-stranded DNA binding"/>
    <property type="evidence" value="ECO:0007669"/>
    <property type="project" value="Ensembl"/>
</dbReference>
<dbReference type="GO" id="GO:0032991">
    <property type="term" value="C:protein-containing complex"/>
    <property type="evidence" value="ECO:0007669"/>
    <property type="project" value="Ensembl"/>
</dbReference>
<dbReference type="GeneTree" id="ENSGT00940000153414"/>
<dbReference type="OMA" id="CHRNKKV"/>
<feature type="compositionally biased region" description="Basic and acidic residues" evidence="1">
    <location>
        <begin position="200"/>
        <end position="212"/>
    </location>
</feature>
<feature type="compositionally biased region" description="Acidic residues" evidence="1">
    <location>
        <begin position="182"/>
        <end position="199"/>
    </location>
</feature>
<evidence type="ECO:0000313" key="3">
    <source>
        <dbReference type="Ensembl" id="ENSJJAP00000005484.1"/>
    </source>
</evidence>
<dbReference type="GO" id="GO:0010845">
    <property type="term" value="P:positive regulation of reciprocal meiotic recombination"/>
    <property type="evidence" value="ECO:0007669"/>
    <property type="project" value="Ensembl"/>
</dbReference>
<dbReference type="GO" id="GO:0000724">
    <property type="term" value="P:double-strand break repair via homologous recombination"/>
    <property type="evidence" value="ECO:0007669"/>
    <property type="project" value="Ensembl"/>
</dbReference>
<dbReference type="Pfam" id="PF15696">
    <property type="entry name" value="RAD51_interact"/>
    <property type="match status" value="1"/>
</dbReference>
<reference evidence="3" key="1">
    <citation type="submission" date="2025-08" db="UniProtKB">
        <authorList>
            <consortium name="Ensembl"/>
        </authorList>
    </citation>
    <scope>IDENTIFICATION</scope>
</reference>
<dbReference type="GO" id="GO:0005634">
    <property type="term" value="C:nucleus"/>
    <property type="evidence" value="ECO:0007669"/>
    <property type="project" value="Ensembl"/>
</dbReference>
<dbReference type="GO" id="GO:0003697">
    <property type="term" value="F:single-stranded DNA binding"/>
    <property type="evidence" value="ECO:0007669"/>
    <property type="project" value="Ensembl"/>
</dbReference>
<feature type="region of interest" description="Disordered" evidence="1">
    <location>
        <begin position="122"/>
        <end position="307"/>
    </location>
</feature>
<evidence type="ECO:0000256" key="1">
    <source>
        <dbReference type="SAM" id="MobiDB-lite"/>
    </source>
</evidence>
<dbReference type="AlphaFoldDB" id="A0A8C5K994"/>
<proteinExistence type="predicted"/>
<evidence type="ECO:0000313" key="4">
    <source>
        <dbReference type="Proteomes" id="UP000694385"/>
    </source>
</evidence>
<dbReference type="GO" id="GO:0036297">
    <property type="term" value="P:interstrand cross-link repair"/>
    <property type="evidence" value="ECO:0007669"/>
    <property type="project" value="Ensembl"/>
</dbReference>
<keyword evidence="4" id="KW-1185">Reference proteome</keyword>
<organism evidence="3 4">
    <name type="scientific">Jaculus jaculus</name>
    <name type="common">Lesser Egyptian jerboa</name>
    <dbReference type="NCBI Taxonomy" id="51337"/>
    <lineage>
        <taxon>Eukaryota</taxon>
        <taxon>Metazoa</taxon>
        <taxon>Chordata</taxon>
        <taxon>Craniata</taxon>
        <taxon>Vertebrata</taxon>
        <taxon>Euteleostomi</taxon>
        <taxon>Mammalia</taxon>
        <taxon>Eutheria</taxon>
        <taxon>Euarchontoglires</taxon>
        <taxon>Glires</taxon>
        <taxon>Rodentia</taxon>
        <taxon>Myomorpha</taxon>
        <taxon>Dipodoidea</taxon>
        <taxon>Dipodidae</taxon>
        <taxon>Dipodinae</taxon>
        <taxon>Jaculus</taxon>
    </lineage>
</organism>
<dbReference type="PANTHER" id="PTHR15361:SF4">
    <property type="entry name" value="RAD51-ASSOCIATED PROTEIN 1"/>
    <property type="match status" value="1"/>
</dbReference>
<dbReference type="GO" id="GO:1905168">
    <property type="term" value="P:positive regulation of double-strand break repair via homologous recombination"/>
    <property type="evidence" value="ECO:0007669"/>
    <property type="project" value="Ensembl"/>
</dbReference>
<dbReference type="InterPro" id="IPR052003">
    <property type="entry name" value="HR_DNA-Binding_Protein"/>
</dbReference>
<feature type="compositionally biased region" description="Acidic residues" evidence="1">
    <location>
        <begin position="125"/>
        <end position="139"/>
    </location>
</feature>
<dbReference type="Ensembl" id="ENSJJAT00000011862.1">
    <property type="protein sequence ID" value="ENSJJAP00000005484.1"/>
    <property type="gene ID" value="ENSJJAG00000010410.1"/>
</dbReference>
<feature type="region of interest" description="Disordered" evidence="1">
    <location>
        <begin position="38"/>
        <end position="68"/>
    </location>
</feature>
<accession>A0A8C5K994</accession>
<reference evidence="3" key="2">
    <citation type="submission" date="2025-09" db="UniProtKB">
        <authorList>
            <consortium name="Ensembl"/>
        </authorList>
    </citation>
    <scope>IDENTIFICATION</scope>
</reference>
<dbReference type="GO" id="GO:0071479">
    <property type="term" value="P:cellular response to ionizing radiation"/>
    <property type="evidence" value="ECO:0007669"/>
    <property type="project" value="Ensembl"/>
</dbReference>
<dbReference type="GO" id="GO:0003723">
    <property type="term" value="F:RNA binding"/>
    <property type="evidence" value="ECO:0007669"/>
    <property type="project" value="Ensembl"/>
</dbReference>
<sequence>CGFQARHQGPLNLSSTDLKYSNLSYDFISATVPLNKKSKTVSKELKQEKPKPSPKNLQKEVVLPEKTPKKRAALDDKVFQRGLEVALALSVKELSTDAHHAQQESQRGRRLCSEHSWVITFSAPDDADEVTEEQQEEEDARGPRGKRHAAANAQAGQGKVLADGRGGDSAGDSEQVSSVLDEGSEQDANSEESEGDDELFSVRKSEAKETKKKEAKARSAAGKEEKKSKRRRDAAVTSVDPAPAATKSESRTSPEAISLSPEATRKPAKMCSPSTESRRPKWVPPAPSGSSGGPLPGAAARSPSHSLRLGLSRLARVKPLHPNATSSQVW</sequence>
<name>A0A8C5K994_JACJA</name>